<dbReference type="Proteomes" id="UP000216300">
    <property type="component" value="Unassembled WGS sequence"/>
</dbReference>
<organism evidence="2 3">
    <name type="scientific">Parenemella sanctibonifatiensis</name>
    <dbReference type="NCBI Taxonomy" id="2016505"/>
    <lineage>
        <taxon>Bacteria</taxon>
        <taxon>Bacillati</taxon>
        <taxon>Actinomycetota</taxon>
        <taxon>Actinomycetes</taxon>
        <taxon>Propionibacteriales</taxon>
        <taxon>Propionibacteriaceae</taxon>
        <taxon>Parenemella</taxon>
    </lineage>
</organism>
<dbReference type="OrthoDB" id="3802671at2"/>
<gene>
    <name evidence="2" type="ORF">CGZ91_01780</name>
</gene>
<feature type="transmembrane region" description="Helical" evidence="1">
    <location>
        <begin position="50"/>
        <end position="73"/>
    </location>
</feature>
<feature type="transmembrane region" description="Helical" evidence="1">
    <location>
        <begin position="157"/>
        <end position="174"/>
    </location>
</feature>
<name>A0A255ERP8_9ACTN</name>
<feature type="transmembrane region" description="Helical" evidence="1">
    <location>
        <begin position="21"/>
        <end position="44"/>
    </location>
</feature>
<evidence type="ECO:0000313" key="2">
    <source>
        <dbReference type="EMBL" id="OYN92265.1"/>
    </source>
</evidence>
<feature type="transmembrane region" description="Helical" evidence="1">
    <location>
        <begin position="186"/>
        <end position="208"/>
    </location>
</feature>
<dbReference type="RefSeq" id="WP_094452249.1">
    <property type="nucleotide sequence ID" value="NZ_NMVJ01000001.1"/>
</dbReference>
<protein>
    <submittedName>
        <fullName evidence="2">Uncharacterized protein</fullName>
    </submittedName>
</protein>
<keyword evidence="1" id="KW-1133">Transmembrane helix</keyword>
<keyword evidence="1" id="KW-0472">Membrane</keyword>
<reference evidence="2 3" key="1">
    <citation type="submission" date="2017-07" db="EMBL/GenBank/DDBJ databases">
        <title>Draft whole genome sequences of clinical Proprionibacteriaceae strains.</title>
        <authorList>
            <person name="Bernier A.-M."/>
            <person name="Bernard K."/>
            <person name="Domingo M.-C."/>
        </authorList>
    </citation>
    <scope>NUCLEOTIDE SEQUENCE [LARGE SCALE GENOMIC DNA]</scope>
    <source>
        <strain evidence="2 3">NML 150081</strain>
    </source>
</reference>
<dbReference type="AlphaFoldDB" id="A0A255ERP8"/>
<feature type="transmembrane region" description="Helical" evidence="1">
    <location>
        <begin position="388"/>
        <end position="413"/>
    </location>
</feature>
<sequence length="442" mass="49222">MRVVEEFGLLASEMLSLWLRYFPQLGVWFCLGWTLNNLTLWWAGNLGGDLRWLAMMVFVIGVVGMVMGLVMMIHSIEPGLHTPAEILRRQGRGEPLTVPEGLVTSERAMDVATSALGPFLAVYAVWGLVEDQVSALFLTTSLHNRELDDRSIDLRDWQLYLVMAIGAWVLKRLLTWLSTKRPGPWFSLPALLAEGVMVFTSFLAIFRISSNVIDWLSGRRLGEAIDHAWRTLVDAIPDLHLPFDLTLPKVIEGALSWLWSDFLPAMWQGLMLPLMWLALTAVVFGWREIRGRDLLEGTRFDLTNEAVAARAERLAPLVRGPLGQVLDALTADLKDKYIPVVRALRLIARSGLPFIGAYLVLATLIAVAGDLFSVLQLQLIGPQSAPVALAWIPLLDLIQGLLFTSLSIALYAAAFDRGIADVTGADWRRRRIQRATRIAAPN</sequence>
<dbReference type="EMBL" id="NMVJ01000001">
    <property type="protein sequence ID" value="OYN92265.1"/>
    <property type="molecule type" value="Genomic_DNA"/>
</dbReference>
<proteinExistence type="predicted"/>
<accession>A0A255ERP8</accession>
<evidence type="ECO:0000256" key="1">
    <source>
        <dbReference type="SAM" id="Phobius"/>
    </source>
</evidence>
<evidence type="ECO:0000313" key="3">
    <source>
        <dbReference type="Proteomes" id="UP000216300"/>
    </source>
</evidence>
<feature type="transmembrane region" description="Helical" evidence="1">
    <location>
        <begin position="265"/>
        <end position="286"/>
    </location>
</feature>
<comment type="caution">
    <text evidence="2">The sequence shown here is derived from an EMBL/GenBank/DDBJ whole genome shotgun (WGS) entry which is preliminary data.</text>
</comment>
<keyword evidence="3" id="KW-1185">Reference proteome</keyword>
<feature type="transmembrane region" description="Helical" evidence="1">
    <location>
        <begin position="346"/>
        <end position="368"/>
    </location>
</feature>
<keyword evidence="1" id="KW-0812">Transmembrane</keyword>